<reference evidence="1 2" key="2">
    <citation type="journal article" date="2015" name="Antonie Van Leeuwenhoek">
        <title>Ecophysiological diversity of a novel member of the genus Alteromonas, and description of Alteromonas mediterranea sp. nov.</title>
        <authorList>
            <person name="Ivanova E.P."/>
            <person name="Lopez-Perez M."/>
            <person name="Zabalos M."/>
            <person name="Nguyen S.H."/>
            <person name="Webb H.K."/>
            <person name="Ryan J."/>
            <person name="Lagutin K."/>
            <person name="Vyssotski M."/>
            <person name="Crawford R.J."/>
            <person name="Rodriguez-Valera F."/>
        </authorList>
    </citation>
    <scope>NUCLEOTIDE SEQUENCE [LARGE SCALE GENOMIC DNA]</scope>
    <source>
        <strain evidence="2">DSM 17117 / CIP 110805 / LMG 28347 / Deep ecotype</strain>
    </source>
</reference>
<dbReference type="KEGG" id="amc:MADE_1011870"/>
<organism evidence="1 2">
    <name type="scientific">Alteromonas mediterranea (strain DSM 17117 / CIP 110805 / LMG 28347 / Deep ecotype)</name>
    <dbReference type="NCBI Taxonomy" id="1774373"/>
    <lineage>
        <taxon>Bacteria</taxon>
        <taxon>Pseudomonadati</taxon>
        <taxon>Pseudomonadota</taxon>
        <taxon>Gammaproteobacteria</taxon>
        <taxon>Alteromonadales</taxon>
        <taxon>Alteromonadaceae</taxon>
        <taxon>Alteromonas/Salinimonas group</taxon>
        <taxon>Alteromonas</taxon>
    </lineage>
</organism>
<evidence type="ECO:0000313" key="1">
    <source>
        <dbReference type="EMBL" id="AEA98510.1"/>
    </source>
</evidence>
<sequence>MTTRVLVDNCIFSDANMLQGAKLTTYKDREQTEVSSFIVGYIRKPPLPEKQARRQNEIDWFPTIAQLSEYEHIKLFTYDELNFESWFRSVDSKIGNVFSESSVTFVEPAISRSHFRQGDLLEQIRSENKVDFFESLLKWTPDLFQSTEFESYLPKLTLDSIKNIDRFKKIAEALTAEQLQDAFHLWTAEVNDIPYFLTIDFKFINAIRNKAKSKKKPFDMVCEPITPQELSKKLGIKTPYAYKYSHDEFIGYGGGTFKIEDYGKPRRKENGLHRLFKWVRQRVFTTKL</sequence>
<proteinExistence type="predicted"/>
<dbReference type="AlphaFoldDB" id="F2G5Z2"/>
<keyword evidence="2" id="KW-1185">Reference proteome</keyword>
<dbReference type="Proteomes" id="UP000001870">
    <property type="component" value="Chromosome"/>
</dbReference>
<name>F2G5Z2_ALTMD</name>
<evidence type="ECO:0000313" key="2">
    <source>
        <dbReference type="Proteomes" id="UP000001870"/>
    </source>
</evidence>
<reference evidence="1 2" key="1">
    <citation type="journal article" date="2008" name="ISME J.">
        <title>Comparative genomics of two ecotypes of the marine planktonic copiotroph Alteromonas macleodii suggests alternative lifestyles associated with different kinds of particulate organic matter.</title>
        <authorList>
            <person name="Ivars-Martinez E."/>
            <person name="Martin-Cuadrado A.B."/>
            <person name="D'Auria G."/>
            <person name="Mira A."/>
            <person name="Ferriera S."/>
            <person name="Johnson J."/>
            <person name="Friedman R."/>
            <person name="Rodriguez-Valera F."/>
        </authorList>
    </citation>
    <scope>NUCLEOTIDE SEQUENCE [LARGE SCALE GENOMIC DNA]</scope>
    <source>
        <strain evidence="2">DSM 17117 / CIP 110805 / LMG 28347 / Deep ecotype</strain>
    </source>
</reference>
<protein>
    <submittedName>
        <fullName evidence="1">Uncharacterized protein</fullName>
    </submittedName>
</protein>
<dbReference type="RefSeq" id="WP_012518828.1">
    <property type="nucleotide sequence ID" value="NC_011138.3"/>
</dbReference>
<dbReference type="HOGENOM" id="CLU_1080646_0_0_6"/>
<accession>F2G5Z2</accession>
<gene>
    <name evidence="1" type="ordered locus">MADE_1011870</name>
</gene>
<dbReference type="EMBL" id="CP001103">
    <property type="protein sequence ID" value="AEA98510.1"/>
    <property type="molecule type" value="Genomic_DNA"/>
</dbReference>